<organism evidence="1 2">
    <name type="scientific">Euplotes crassus</name>
    <dbReference type="NCBI Taxonomy" id="5936"/>
    <lineage>
        <taxon>Eukaryota</taxon>
        <taxon>Sar</taxon>
        <taxon>Alveolata</taxon>
        <taxon>Ciliophora</taxon>
        <taxon>Intramacronucleata</taxon>
        <taxon>Spirotrichea</taxon>
        <taxon>Hypotrichia</taxon>
        <taxon>Euplotida</taxon>
        <taxon>Euplotidae</taxon>
        <taxon>Moneuplotes</taxon>
    </lineage>
</organism>
<name>A0AAD1X7U4_EUPCR</name>
<dbReference type="Proteomes" id="UP001295684">
    <property type="component" value="Unassembled WGS sequence"/>
</dbReference>
<protein>
    <submittedName>
        <fullName evidence="1">Uncharacterized protein</fullName>
    </submittedName>
</protein>
<proteinExistence type="predicted"/>
<gene>
    <name evidence="1" type="ORF">ECRASSUSDP1_LOCUS5404</name>
</gene>
<sequence>MESNVLFADKESLITVLFPYYDYADSCVSTLRLLSRKTKEAYDNNSAAYHRIFKKRTLKLHYPKFERIQTALETNSRWAQYKLDFQLKFPDDYGIFEQFLRDHPTVEFRHLHLVISDDSLEAANKLIDAMREIGMLGPNCDESYKWLDSSNYCRAANMKTKLRFETELIIGAEPSAFIDKVEEIGLLDVRNVSRCPVEEIDVPVYSITVDGEFCTSLEGGDREIKESFSGSVRKAIFEDEAKKVAENLDQHVENLKKGYPNCNNIELYLNGEELKAEEVSGMFTHPEVTKVEYEGLEEEETVRIESNDILFAVGDGSSLTVLKAEEFSVEFFQDNYNTQGEYVVINPKSSNILIQGITRDVNGRLYDDAGALTYDAKHIIVHQSQVHHLEFKSVPTTEPEVFPNRKLTLYINEQEGYDGLISYVEKIPGAVPVVIDLDMAFIDNMDASKAIMNAVFAKNLTTLNIVMEMHEPEFIDHLYELARNSKTLRECTPILHQDCKKVVDFINLSPQVEQFVLDMRVPIEEDQPIIKEMLGLEKNNRLVLKDVHEWCIEYRYPTSFERTPIV</sequence>
<dbReference type="EMBL" id="CAMPGE010005216">
    <property type="protein sequence ID" value="CAI2364064.1"/>
    <property type="molecule type" value="Genomic_DNA"/>
</dbReference>
<keyword evidence="2" id="KW-1185">Reference proteome</keyword>
<evidence type="ECO:0000313" key="2">
    <source>
        <dbReference type="Proteomes" id="UP001295684"/>
    </source>
</evidence>
<comment type="caution">
    <text evidence="1">The sequence shown here is derived from an EMBL/GenBank/DDBJ whole genome shotgun (WGS) entry which is preliminary data.</text>
</comment>
<dbReference type="AlphaFoldDB" id="A0AAD1X7U4"/>
<evidence type="ECO:0000313" key="1">
    <source>
        <dbReference type="EMBL" id="CAI2364064.1"/>
    </source>
</evidence>
<accession>A0AAD1X7U4</accession>
<reference evidence="1" key="1">
    <citation type="submission" date="2023-07" db="EMBL/GenBank/DDBJ databases">
        <authorList>
            <consortium name="AG Swart"/>
            <person name="Singh M."/>
            <person name="Singh A."/>
            <person name="Seah K."/>
            <person name="Emmerich C."/>
        </authorList>
    </citation>
    <scope>NUCLEOTIDE SEQUENCE</scope>
    <source>
        <strain evidence="1">DP1</strain>
    </source>
</reference>